<name>A0A5N4BT85_9FLAO</name>
<evidence type="ECO:0000313" key="2">
    <source>
        <dbReference type="Proteomes" id="UP000326384"/>
    </source>
</evidence>
<proteinExistence type="predicted"/>
<accession>A0A5N4BT85</accession>
<protein>
    <recommendedName>
        <fullName evidence="3">IPExxxVDY family protein</fullName>
    </recommendedName>
</protein>
<keyword evidence="2" id="KW-1185">Reference proteome</keyword>
<evidence type="ECO:0000313" key="1">
    <source>
        <dbReference type="EMBL" id="KAB1231590.1"/>
    </source>
</evidence>
<dbReference type="EMBL" id="VTPV01000003">
    <property type="protein sequence ID" value="KAB1231590.1"/>
    <property type="molecule type" value="Genomic_DNA"/>
</dbReference>
<comment type="caution">
    <text evidence="1">The sequence shown here is derived from an EMBL/GenBank/DDBJ whole genome shotgun (WGS) entry which is preliminary data.</text>
</comment>
<dbReference type="Proteomes" id="UP000326384">
    <property type="component" value="Unassembled WGS sequence"/>
</dbReference>
<gene>
    <name evidence="1" type="ORF">F8D52_07230</name>
</gene>
<evidence type="ECO:0008006" key="3">
    <source>
        <dbReference type="Google" id="ProtNLM"/>
    </source>
</evidence>
<organism evidence="1 2">
    <name type="scientific">Chryseobacterium viscerum</name>
    <dbReference type="NCBI Taxonomy" id="1037377"/>
    <lineage>
        <taxon>Bacteria</taxon>
        <taxon>Pseudomonadati</taxon>
        <taxon>Bacteroidota</taxon>
        <taxon>Flavobacteriia</taxon>
        <taxon>Flavobacteriales</taxon>
        <taxon>Weeksellaceae</taxon>
        <taxon>Chryseobacterium group</taxon>
        <taxon>Chryseobacterium</taxon>
    </lineage>
</organism>
<dbReference type="RefSeq" id="WP_152289464.1">
    <property type="nucleotide sequence ID" value="NZ_VTPV01000003.1"/>
</dbReference>
<sequence length="135" mass="15615">METNELRIGNYILDKKDENIEYVYHIHDLGDIVLINDLRPDACIPIPLTEKWLLKFGFESSMGFEGQTYDPNDEFASQFVYTLGSGISHLDFTCRPSKGWIIKLGDSDNELEIEFVHQFQNAFFALKGKELTFKK</sequence>
<reference evidence="1 2" key="1">
    <citation type="journal article" date="2019" name="Stand. Genomic Sci.">
        <title>Draft Whole-Genome Sequence of a Novel Chryseobacterium viscerum Strain Isolated from Fresh Water at Dripping Springs, New Mexico.</title>
        <authorList>
            <person name="Kyndt J.A."/>
            <person name="Moore T.C."/>
        </authorList>
    </citation>
    <scope>NUCLEOTIDE SEQUENCE [LARGE SCALE GENOMIC DNA]</scope>
    <source>
        <strain evidence="1 2">DPS</strain>
    </source>
</reference>